<reference evidence="2" key="1">
    <citation type="submission" date="2021-01" db="EMBL/GenBank/DDBJ databases">
        <authorList>
            <person name="Corre E."/>
            <person name="Pelletier E."/>
            <person name="Niang G."/>
            <person name="Scheremetjew M."/>
            <person name="Finn R."/>
            <person name="Kale V."/>
            <person name="Holt S."/>
            <person name="Cochrane G."/>
            <person name="Meng A."/>
            <person name="Brown T."/>
            <person name="Cohen L."/>
        </authorList>
    </citation>
    <scope>NUCLEOTIDE SEQUENCE</scope>
    <source>
        <strain evidence="2">CCMP826</strain>
    </source>
</reference>
<feature type="transmembrane region" description="Helical" evidence="1">
    <location>
        <begin position="433"/>
        <end position="454"/>
    </location>
</feature>
<feature type="transmembrane region" description="Helical" evidence="1">
    <location>
        <begin position="475"/>
        <end position="499"/>
    </location>
</feature>
<feature type="transmembrane region" description="Helical" evidence="1">
    <location>
        <begin position="505"/>
        <end position="523"/>
    </location>
</feature>
<sequence length="544" mass="62194">MTMLPPCYKIPMTLTDRQNIQRKNNNTFIGPSSSAVRSRLPMKSSPYVGWFRHAPPITNSRVARSSSFNCARRDLRMRGNNKINYFNSSSKMKTSPYIGWFRHAPPSRHHQKKRSYCSHHLSLESIIAETASFKDKNSKFSSSCTCHHHNAENCVHVDGRLPGGAPLHNNNNNNNYKEEKIQNDEVVGEKEQLLLEKMRKSSTLQQRQSSANLEYFRSKLPTIRFLFVFHFIIALAVVSMGAAKNGGRKYIPLDVSHLPKECKKGYVNVFANSRDEPGAIVCCDGTHDEWSWLNGSYEGGLCVAQPTFLPYSKVITRFPESWLLPLVPLLFRFAVAYISKRSNIAVPESNTIQHTRNRMLLYALVMCVRGFILYLLFNVIEDGIILVSQGIGDDDSSSDPCWYQKLLKSNYQAGTCHGRTFDYSDHVVLFLSHYLPCLVFETLYNVAYPFWRGLDDRGNPSYRPIYNQRVTLPRFFKIMFVYMNFLTFLAVFRTAAYFHTPAETAVGYLISLLVQIPMGLLIMTEKWSDIRGLIGLPTDGKYTD</sequence>
<name>A0A7S2I7Y6_9STRA</name>
<keyword evidence="1" id="KW-0812">Transmembrane</keyword>
<organism evidence="2">
    <name type="scientific">Helicotheca tamesis</name>
    <dbReference type="NCBI Taxonomy" id="374047"/>
    <lineage>
        <taxon>Eukaryota</taxon>
        <taxon>Sar</taxon>
        <taxon>Stramenopiles</taxon>
        <taxon>Ochrophyta</taxon>
        <taxon>Bacillariophyta</taxon>
        <taxon>Mediophyceae</taxon>
        <taxon>Lithodesmiophycidae</taxon>
        <taxon>Lithodesmiales</taxon>
        <taxon>Lithodesmiaceae</taxon>
        <taxon>Helicotheca</taxon>
    </lineage>
</organism>
<gene>
    <name evidence="2" type="ORF">HTAM1171_LOCUS10285</name>
</gene>
<evidence type="ECO:0000256" key="1">
    <source>
        <dbReference type="SAM" id="Phobius"/>
    </source>
</evidence>
<dbReference type="EMBL" id="HBGV01016776">
    <property type="protein sequence ID" value="CAD9511571.1"/>
    <property type="molecule type" value="Transcribed_RNA"/>
</dbReference>
<proteinExistence type="predicted"/>
<feature type="transmembrane region" description="Helical" evidence="1">
    <location>
        <begin position="225"/>
        <end position="243"/>
    </location>
</feature>
<dbReference type="AlphaFoldDB" id="A0A7S2I7Y6"/>
<protein>
    <submittedName>
        <fullName evidence="2">Uncharacterized protein</fullName>
    </submittedName>
</protein>
<evidence type="ECO:0000313" key="2">
    <source>
        <dbReference type="EMBL" id="CAD9511571.1"/>
    </source>
</evidence>
<keyword evidence="1" id="KW-0472">Membrane</keyword>
<keyword evidence="1" id="KW-1133">Transmembrane helix</keyword>
<feature type="transmembrane region" description="Helical" evidence="1">
    <location>
        <begin position="360"/>
        <end position="380"/>
    </location>
</feature>
<accession>A0A7S2I7Y6</accession>